<gene>
    <name evidence="3" type="ORF">VP01_1385g3</name>
</gene>
<evidence type="ECO:0000313" key="3">
    <source>
        <dbReference type="EMBL" id="KNZ61553.1"/>
    </source>
</evidence>
<keyword evidence="2" id="KW-0812">Transmembrane</keyword>
<dbReference type="EMBL" id="LAVV01004287">
    <property type="protein sequence ID" value="KNZ61553.1"/>
    <property type="molecule type" value="Genomic_DNA"/>
</dbReference>
<name>A0A0L6VLA0_9BASI</name>
<evidence type="ECO:0000256" key="2">
    <source>
        <dbReference type="SAM" id="Phobius"/>
    </source>
</evidence>
<dbReference type="STRING" id="27349.A0A0L6VLA0"/>
<evidence type="ECO:0000256" key="1">
    <source>
        <dbReference type="SAM" id="MobiDB-lite"/>
    </source>
</evidence>
<dbReference type="InterPro" id="IPR052979">
    <property type="entry name" value="Adenylate-forming_domain"/>
</dbReference>
<protein>
    <submittedName>
        <fullName evidence="3">Uncharacterized protein</fullName>
    </submittedName>
</protein>
<dbReference type="PANTHER" id="PTHR33927">
    <property type="entry name" value="TRANSMEMBRANE PROTEIN"/>
    <property type="match status" value="1"/>
</dbReference>
<dbReference type="Proteomes" id="UP000037035">
    <property type="component" value="Unassembled WGS sequence"/>
</dbReference>
<feature type="region of interest" description="Disordered" evidence="1">
    <location>
        <begin position="25"/>
        <end position="81"/>
    </location>
</feature>
<reference evidence="3 4" key="1">
    <citation type="submission" date="2015-08" db="EMBL/GenBank/DDBJ databases">
        <title>Next Generation Sequencing and Analysis of the Genome of Puccinia sorghi L Schw, the Causal Agent of Maize Common Rust.</title>
        <authorList>
            <person name="Rochi L."/>
            <person name="Burguener G."/>
            <person name="Darino M."/>
            <person name="Turjanski A."/>
            <person name="Kreff E."/>
            <person name="Dieguez M.J."/>
            <person name="Sacco F."/>
        </authorList>
    </citation>
    <scope>NUCLEOTIDE SEQUENCE [LARGE SCALE GENOMIC DNA]</scope>
    <source>
        <strain evidence="3 4">RO10H11247</strain>
    </source>
</reference>
<comment type="caution">
    <text evidence="3">The sequence shown here is derived from an EMBL/GenBank/DDBJ whole genome shotgun (WGS) entry which is preliminary data.</text>
</comment>
<feature type="transmembrane region" description="Helical" evidence="2">
    <location>
        <begin position="168"/>
        <end position="196"/>
    </location>
</feature>
<feature type="transmembrane region" description="Helical" evidence="2">
    <location>
        <begin position="137"/>
        <end position="156"/>
    </location>
</feature>
<dbReference type="OrthoDB" id="3142841at2759"/>
<feature type="transmembrane region" description="Helical" evidence="2">
    <location>
        <begin position="249"/>
        <end position="271"/>
    </location>
</feature>
<dbReference type="VEuPathDB" id="FungiDB:VP01_1385g3"/>
<feature type="compositionally biased region" description="Pro residues" evidence="1">
    <location>
        <begin position="72"/>
        <end position="81"/>
    </location>
</feature>
<keyword evidence="2" id="KW-1133">Transmembrane helix</keyword>
<feature type="transmembrane region" description="Helical" evidence="2">
    <location>
        <begin position="216"/>
        <end position="237"/>
    </location>
</feature>
<feature type="transmembrane region" description="Helical" evidence="2">
    <location>
        <begin position="291"/>
        <end position="308"/>
    </location>
</feature>
<keyword evidence="2" id="KW-0472">Membrane</keyword>
<proteinExistence type="predicted"/>
<dbReference type="AlphaFoldDB" id="A0A0L6VLA0"/>
<evidence type="ECO:0000313" key="4">
    <source>
        <dbReference type="Proteomes" id="UP000037035"/>
    </source>
</evidence>
<keyword evidence="4" id="KW-1185">Reference proteome</keyword>
<feature type="compositionally biased region" description="Basic and acidic residues" evidence="1">
    <location>
        <begin position="51"/>
        <end position="67"/>
    </location>
</feature>
<organism evidence="3 4">
    <name type="scientific">Puccinia sorghi</name>
    <dbReference type="NCBI Taxonomy" id="27349"/>
    <lineage>
        <taxon>Eukaryota</taxon>
        <taxon>Fungi</taxon>
        <taxon>Dikarya</taxon>
        <taxon>Basidiomycota</taxon>
        <taxon>Pucciniomycotina</taxon>
        <taxon>Pucciniomycetes</taxon>
        <taxon>Pucciniales</taxon>
        <taxon>Pucciniaceae</taxon>
        <taxon>Puccinia</taxon>
    </lineage>
</organism>
<sequence length="537" mass="60395">MQNTNYRDERSMEYNEHALLSPAIGGQGQQFVPPLLPLDDEASYPPSQGWPDDKKHPSAEGAVHERGLTAPVKPPAPSPKPTPVDLTKSIKFWTWFSPYRQMLFLVVIVEAFMILVTLLGGWHFARTHLSTLVTGNLLVAIAIRSEWVMRLIYWISIKLFRRWTPLKFRVLVVAVLYHIGGLHSGCGISAMMWLILSWTYHLMNKDLYHPAVLTSLFISMLVVVATCFVATPLVRAIHHKCHLRDHSSILGMVSMSGIITSLIFVITSSWWDINTQTWRTSGRYLVRQEEFWFMIVIIPLIIGQWITVRHVPVTVNAPSSKASVIRVPGGLTSGLHTRVSRGGLKEWHIFGSISEGKHADCHYIVMAVQGGFTRAMNKDQPETLYTKTWKPCGLPYFSRLFTRGVAICTGSGIGAVGSTCIQHEDWFLIWIGADLEKTYGSEFLNFITSKIQSKRLLVWDTKGPLGRPDVNVELEKVYKLWNAQVALFIGSPALNKSVLRTSRARGIPLFVGGTSFLAIKESTLMKAPFGMHKHLCY</sequence>
<accession>A0A0L6VLA0</accession>
<feature type="transmembrane region" description="Helical" evidence="2">
    <location>
        <begin position="102"/>
        <end position="125"/>
    </location>
</feature>
<dbReference type="PANTHER" id="PTHR33927:SF1">
    <property type="entry name" value="TRANSMEMBRANE PROTEIN"/>
    <property type="match status" value="1"/>
</dbReference>